<dbReference type="NCBIfam" id="TIGR02595">
    <property type="entry name" value="PEP_CTERM"/>
    <property type="match status" value="1"/>
</dbReference>
<proteinExistence type="predicted"/>
<keyword evidence="1" id="KW-0732">Signal</keyword>
<dbReference type="InterPro" id="IPR013424">
    <property type="entry name" value="Ice-binding_C"/>
</dbReference>
<feature type="signal peptide" evidence="1">
    <location>
        <begin position="1"/>
        <end position="30"/>
    </location>
</feature>
<evidence type="ECO:0000313" key="3">
    <source>
        <dbReference type="Proteomes" id="UP000278152"/>
    </source>
</evidence>
<name>A0A3G9K2Z4_MICVR</name>
<evidence type="ECO:0008006" key="4">
    <source>
        <dbReference type="Google" id="ProtNLM"/>
    </source>
</evidence>
<dbReference type="EMBL" id="AP019314">
    <property type="protein sequence ID" value="BBH39515.1"/>
    <property type="molecule type" value="Genomic_DNA"/>
</dbReference>
<organism evidence="2 3">
    <name type="scientific">Microcystis viridis NIES-102</name>
    <dbReference type="NCBI Taxonomy" id="213615"/>
    <lineage>
        <taxon>Bacteria</taxon>
        <taxon>Bacillati</taxon>
        <taxon>Cyanobacteriota</taxon>
        <taxon>Cyanophyceae</taxon>
        <taxon>Oscillatoriophycideae</taxon>
        <taxon>Chroococcales</taxon>
        <taxon>Microcystaceae</taxon>
        <taxon>Microcystis</taxon>
    </lineage>
</organism>
<evidence type="ECO:0000313" key="2">
    <source>
        <dbReference type="EMBL" id="BBH39515.1"/>
    </source>
</evidence>
<accession>A0A3G9K2Z4</accession>
<feature type="chain" id="PRO_5018138400" description="PEP-CTERM protein-sorting domain-containing protein" evidence="1">
    <location>
        <begin position="31"/>
        <end position="263"/>
    </location>
</feature>
<dbReference type="KEGG" id="mvz:myaer102_20470"/>
<dbReference type="AlphaFoldDB" id="A0A3G9K2Z4"/>
<dbReference type="Proteomes" id="UP000278152">
    <property type="component" value="Chromosome"/>
</dbReference>
<gene>
    <name evidence="2" type="ORF">myaer102_20470</name>
</gene>
<sequence length="263" mass="28757">MRRKYFSEAIFMKSLTLSLALGTAVVATFAFNKDAPARALSIGDIPNEEIPSWLDLDRYALAYYDYRLTPGLIGQYTTFEAGSQSLFDETQSGIESVSGLTWIAGQGYVSNEVGSVPTATYTWKNVRVPTNQKNFKQAIDFIGGVKILGITVTTDDPKDVIEFPTFVFLEPQNRLVINATIKPQPNTVTVKVSFTDKLPPNNLLFASTPIVIEQGYILDQCTPIPEPASTLSLLALGTLGAASTLKRKLKSSKSSEKETTKIS</sequence>
<reference evidence="2 3" key="1">
    <citation type="submission" date="2018-11" db="EMBL/GenBank/DDBJ databases">
        <title>Complete genome sequence of Microcystis aeruginosa NIES-102.</title>
        <authorList>
            <person name="Yamaguchi H."/>
            <person name="Suzuki S."/>
            <person name="Kawachi M."/>
        </authorList>
    </citation>
    <scope>NUCLEOTIDE SEQUENCE [LARGE SCALE GENOMIC DNA]</scope>
    <source>
        <strain evidence="2 3">NIES-102</strain>
    </source>
</reference>
<protein>
    <recommendedName>
        <fullName evidence="4">PEP-CTERM protein-sorting domain-containing protein</fullName>
    </recommendedName>
</protein>
<evidence type="ECO:0000256" key="1">
    <source>
        <dbReference type="SAM" id="SignalP"/>
    </source>
</evidence>